<sequence length="317" mass="35316">MKSATALGTSSSSLLPPTHQMTSMEYVVNANLFDYYWDRMIFECCETCMTLVVYGIYLNLFILSLYTLARRKTRGRNVLLVASCAMVLLGTVQAVVRFSIAAEVVQLSRQLVHEGHKFPPSPEWVGAYPALIRMQNVVFSFNNLVTDALFLYRCYVIWGSQLKIIILPGVFTLSTFATACMSTFSIKSESRTPYIIALVTNLVLMALTAGRIWWIRREAFHAGLDDTIRSRYRTAIAIILESGALYSVCAILLAVTWSIESPMAYDITFGFSLQALNIVPTLTIVRIGLGHTIDDPINLVDSRAAEPASGVELHYIV</sequence>
<proteinExistence type="predicted"/>
<organism evidence="2 3">
    <name type="scientific">Mycena rosella</name>
    <name type="common">Pink bonnet</name>
    <name type="synonym">Agaricus rosellus</name>
    <dbReference type="NCBI Taxonomy" id="1033263"/>
    <lineage>
        <taxon>Eukaryota</taxon>
        <taxon>Fungi</taxon>
        <taxon>Dikarya</taxon>
        <taxon>Basidiomycota</taxon>
        <taxon>Agaricomycotina</taxon>
        <taxon>Agaricomycetes</taxon>
        <taxon>Agaricomycetidae</taxon>
        <taxon>Agaricales</taxon>
        <taxon>Marasmiineae</taxon>
        <taxon>Mycenaceae</taxon>
        <taxon>Mycena</taxon>
    </lineage>
</organism>
<keyword evidence="3" id="KW-1185">Reference proteome</keyword>
<protein>
    <submittedName>
        <fullName evidence="2">Uncharacterized protein</fullName>
    </submittedName>
</protein>
<keyword evidence="1" id="KW-1133">Transmembrane helix</keyword>
<feature type="transmembrane region" description="Helical" evidence="1">
    <location>
        <begin position="192"/>
        <end position="214"/>
    </location>
</feature>
<dbReference type="EMBL" id="JARKIE010000004">
    <property type="protein sequence ID" value="KAJ7708081.1"/>
    <property type="molecule type" value="Genomic_DNA"/>
</dbReference>
<reference evidence="2" key="1">
    <citation type="submission" date="2023-03" db="EMBL/GenBank/DDBJ databases">
        <title>Massive genome expansion in bonnet fungi (Mycena s.s.) driven by repeated elements and novel gene families across ecological guilds.</title>
        <authorList>
            <consortium name="Lawrence Berkeley National Laboratory"/>
            <person name="Harder C.B."/>
            <person name="Miyauchi S."/>
            <person name="Viragh M."/>
            <person name="Kuo A."/>
            <person name="Thoen E."/>
            <person name="Andreopoulos B."/>
            <person name="Lu D."/>
            <person name="Skrede I."/>
            <person name="Drula E."/>
            <person name="Henrissat B."/>
            <person name="Morin E."/>
            <person name="Kohler A."/>
            <person name="Barry K."/>
            <person name="LaButti K."/>
            <person name="Morin E."/>
            <person name="Salamov A."/>
            <person name="Lipzen A."/>
            <person name="Mereny Z."/>
            <person name="Hegedus B."/>
            <person name="Baldrian P."/>
            <person name="Stursova M."/>
            <person name="Weitz H."/>
            <person name="Taylor A."/>
            <person name="Grigoriev I.V."/>
            <person name="Nagy L.G."/>
            <person name="Martin F."/>
            <person name="Kauserud H."/>
        </authorList>
    </citation>
    <scope>NUCLEOTIDE SEQUENCE</scope>
    <source>
        <strain evidence="2">CBHHK067</strain>
    </source>
</reference>
<evidence type="ECO:0000256" key="1">
    <source>
        <dbReference type="SAM" id="Phobius"/>
    </source>
</evidence>
<dbReference type="Proteomes" id="UP001221757">
    <property type="component" value="Unassembled WGS sequence"/>
</dbReference>
<gene>
    <name evidence="2" type="ORF">B0H17DRAFT_1031665</name>
</gene>
<keyword evidence="1" id="KW-0812">Transmembrane</keyword>
<keyword evidence="1" id="KW-0472">Membrane</keyword>
<feature type="transmembrane region" description="Helical" evidence="1">
    <location>
        <begin position="40"/>
        <end position="66"/>
    </location>
</feature>
<name>A0AAD7GYM4_MYCRO</name>
<feature type="transmembrane region" description="Helical" evidence="1">
    <location>
        <begin position="235"/>
        <end position="259"/>
    </location>
</feature>
<comment type="caution">
    <text evidence="2">The sequence shown here is derived from an EMBL/GenBank/DDBJ whole genome shotgun (WGS) entry which is preliminary data.</text>
</comment>
<feature type="transmembrane region" description="Helical" evidence="1">
    <location>
        <begin position="164"/>
        <end position="186"/>
    </location>
</feature>
<dbReference type="AlphaFoldDB" id="A0AAD7GYM4"/>
<accession>A0AAD7GYM4</accession>
<evidence type="ECO:0000313" key="3">
    <source>
        <dbReference type="Proteomes" id="UP001221757"/>
    </source>
</evidence>
<feature type="transmembrane region" description="Helical" evidence="1">
    <location>
        <begin position="78"/>
        <end position="100"/>
    </location>
</feature>
<evidence type="ECO:0000313" key="2">
    <source>
        <dbReference type="EMBL" id="KAJ7708081.1"/>
    </source>
</evidence>
<feature type="transmembrane region" description="Helical" evidence="1">
    <location>
        <begin position="271"/>
        <end position="289"/>
    </location>
</feature>